<evidence type="ECO:0000313" key="2">
    <source>
        <dbReference type="EMBL" id="MCX2838870.1"/>
    </source>
</evidence>
<keyword evidence="1" id="KW-0812">Transmembrane</keyword>
<accession>A0A9X3CY97</accession>
<dbReference type="EMBL" id="JAPJDA010000018">
    <property type="protein sequence ID" value="MCX2838870.1"/>
    <property type="molecule type" value="Genomic_DNA"/>
</dbReference>
<dbReference type="InterPro" id="IPR036259">
    <property type="entry name" value="MFS_trans_sf"/>
</dbReference>
<dbReference type="AlphaFoldDB" id="A0A9X3CY97"/>
<dbReference type="InterPro" id="IPR009937">
    <property type="entry name" value="Phage_holin_3_6"/>
</dbReference>
<keyword evidence="1" id="KW-0472">Membrane</keyword>
<comment type="caution">
    <text evidence="2">The sequence shown here is derived from an EMBL/GenBank/DDBJ whole genome shotgun (WGS) entry which is preliminary data.</text>
</comment>
<evidence type="ECO:0000256" key="1">
    <source>
        <dbReference type="SAM" id="Phobius"/>
    </source>
</evidence>
<evidence type="ECO:0000313" key="3">
    <source>
        <dbReference type="Proteomes" id="UP001148482"/>
    </source>
</evidence>
<dbReference type="SUPFAM" id="SSF103473">
    <property type="entry name" value="MFS general substrate transporter"/>
    <property type="match status" value="1"/>
</dbReference>
<sequence>MAFGRISNNLQQLKENVRALAHSSAEYYKLDLFNKSMQGAIAAIKGAAIALFALFFVLFFSIAVAVALSNWIDSPSSGFFIVAGIYLLLILFFVFFGSKVLMKAILPGASKKFFQEPEKKPKHKEHHEFTPQKDFETDEIIIKDNERV</sequence>
<organism evidence="2 3">
    <name type="scientific">Salinimicrobium profundisediminis</name>
    <dbReference type="NCBI Taxonomy" id="2994553"/>
    <lineage>
        <taxon>Bacteria</taxon>
        <taxon>Pseudomonadati</taxon>
        <taxon>Bacteroidota</taxon>
        <taxon>Flavobacteriia</taxon>
        <taxon>Flavobacteriales</taxon>
        <taxon>Flavobacteriaceae</taxon>
        <taxon>Salinimicrobium</taxon>
    </lineage>
</organism>
<keyword evidence="3" id="KW-1185">Reference proteome</keyword>
<dbReference type="RefSeq" id="WP_266070174.1">
    <property type="nucleotide sequence ID" value="NZ_JAPJDA010000018.1"/>
</dbReference>
<keyword evidence="1" id="KW-1133">Transmembrane helix</keyword>
<name>A0A9X3CY97_9FLAO</name>
<gene>
    <name evidence="2" type="ORF">OQ279_12015</name>
</gene>
<protein>
    <submittedName>
        <fullName evidence="2">Phage holin family protein</fullName>
    </submittedName>
</protein>
<feature type="transmembrane region" description="Helical" evidence="1">
    <location>
        <begin position="47"/>
        <end position="72"/>
    </location>
</feature>
<feature type="transmembrane region" description="Helical" evidence="1">
    <location>
        <begin position="78"/>
        <end position="102"/>
    </location>
</feature>
<reference evidence="2" key="1">
    <citation type="submission" date="2022-11" db="EMBL/GenBank/DDBJ databases">
        <title>Salinimicrobium profundisediminis sp. nov., isolated from deep-sea sediment of the Mariana Trench.</title>
        <authorList>
            <person name="Fu H."/>
        </authorList>
    </citation>
    <scope>NUCLEOTIDE SEQUENCE</scope>
    <source>
        <strain evidence="2">MT39</strain>
    </source>
</reference>
<proteinExistence type="predicted"/>
<dbReference type="Proteomes" id="UP001148482">
    <property type="component" value="Unassembled WGS sequence"/>
</dbReference>
<dbReference type="Pfam" id="PF07332">
    <property type="entry name" value="Phage_holin_3_6"/>
    <property type="match status" value="1"/>
</dbReference>